<dbReference type="OrthoDB" id="9772456at2"/>
<evidence type="ECO:0000256" key="6">
    <source>
        <dbReference type="ARBA" id="ARBA00022842"/>
    </source>
</evidence>
<evidence type="ECO:0000256" key="1">
    <source>
        <dbReference type="ARBA" id="ARBA00001033"/>
    </source>
</evidence>
<dbReference type="PROSITE" id="PS00630">
    <property type="entry name" value="IMP_2"/>
    <property type="match status" value="1"/>
</dbReference>
<dbReference type="Gene3D" id="3.30.540.10">
    <property type="entry name" value="Fructose-1,6-Bisphosphatase, subunit A, domain 1"/>
    <property type="match status" value="1"/>
</dbReference>
<protein>
    <recommendedName>
        <fullName evidence="8">Inositol-1-monophosphatase</fullName>
        <ecNumber evidence="8">3.1.3.25</ecNumber>
    </recommendedName>
</protein>
<evidence type="ECO:0000256" key="8">
    <source>
        <dbReference type="RuleBase" id="RU364068"/>
    </source>
</evidence>
<evidence type="ECO:0000313" key="9">
    <source>
        <dbReference type="EMBL" id="RKR73074.1"/>
    </source>
</evidence>
<comment type="cofactor">
    <cofactor evidence="2 7 8">
        <name>Mg(2+)</name>
        <dbReference type="ChEBI" id="CHEBI:18420"/>
    </cofactor>
</comment>
<comment type="similarity">
    <text evidence="3 8">Belongs to the inositol monophosphatase superfamily.</text>
</comment>
<gene>
    <name evidence="9" type="ORF">C8E83_0157</name>
</gene>
<dbReference type="CDD" id="cd01639">
    <property type="entry name" value="IMPase"/>
    <property type="match status" value="1"/>
</dbReference>
<name>A0A495IAP1_9MICO</name>
<dbReference type="AlphaFoldDB" id="A0A495IAP1"/>
<keyword evidence="10" id="KW-1185">Reference proteome</keyword>
<evidence type="ECO:0000313" key="10">
    <source>
        <dbReference type="Proteomes" id="UP000280008"/>
    </source>
</evidence>
<keyword evidence="6 7" id="KW-0460">Magnesium</keyword>
<dbReference type="InterPro" id="IPR000760">
    <property type="entry name" value="Inositol_monophosphatase-like"/>
</dbReference>
<evidence type="ECO:0000256" key="7">
    <source>
        <dbReference type="PIRSR" id="PIRSR600760-2"/>
    </source>
</evidence>
<dbReference type="SUPFAM" id="SSF56655">
    <property type="entry name" value="Carbohydrate phosphatase"/>
    <property type="match status" value="1"/>
</dbReference>
<keyword evidence="5 8" id="KW-0378">Hydrolase</keyword>
<evidence type="ECO:0000256" key="3">
    <source>
        <dbReference type="ARBA" id="ARBA00009759"/>
    </source>
</evidence>
<dbReference type="GO" id="GO:0008934">
    <property type="term" value="F:inositol monophosphate 1-phosphatase activity"/>
    <property type="evidence" value="ECO:0007669"/>
    <property type="project" value="InterPro"/>
</dbReference>
<keyword evidence="4 7" id="KW-0479">Metal-binding</keyword>
<feature type="binding site" evidence="7">
    <location>
        <position position="72"/>
    </location>
    <ligand>
        <name>Mg(2+)</name>
        <dbReference type="ChEBI" id="CHEBI:18420"/>
        <label>1</label>
        <note>catalytic</note>
    </ligand>
</feature>
<dbReference type="Proteomes" id="UP000280008">
    <property type="component" value="Unassembled WGS sequence"/>
</dbReference>
<dbReference type="RefSeq" id="WP_121371661.1">
    <property type="nucleotide sequence ID" value="NZ_RBKS01000001.1"/>
</dbReference>
<evidence type="ECO:0000256" key="2">
    <source>
        <dbReference type="ARBA" id="ARBA00001946"/>
    </source>
</evidence>
<reference evidence="9 10" key="1">
    <citation type="submission" date="2018-10" db="EMBL/GenBank/DDBJ databases">
        <title>Sequencing the genomes of 1000 actinobacteria strains.</title>
        <authorList>
            <person name="Klenk H.-P."/>
        </authorList>
    </citation>
    <scope>NUCLEOTIDE SEQUENCE [LARGE SCALE GENOMIC DNA]</scope>
    <source>
        <strain evidence="9 10">DSM 17894</strain>
    </source>
</reference>
<dbReference type="GO" id="GO:0046854">
    <property type="term" value="P:phosphatidylinositol phosphate biosynthetic process"/>
    <property type="evidence" value="ECO:0007669"/>
    <property type="project" value="InterPro"/>
</dbReference>
<dbReference type="InterPro" id="IPR020583">
    <property type="entry name" value="Inositol_monoP_metal-BS"/>
</dbReference>
<dbReference type="PANTHER" id="PTHR20854">
    <property type="entry name" value="INOSITOL MONOPHOSPHATASE"/>
    <property type="match status" value="1"/>
</dbReference>
<feature type="binding site" evidence="7">
    <location>
        <position position="235"/>
    </location>
    <ligand>
        <name>Mg(2+)</name>
        <dbReference type="ChEBI" id="CHEBI:18420"/>
        <label>1</label>
        <note>catalytic</note>
    </ligand>
</feature>
<dbReference type="GO" id="GO:0046872">
    <property type="term" value="F:metal ion binding"/>
    <property type="evidence" value="ECO:0007669"/>
    <property type="project" value="UniProtKB-KW"/>
</dbReference>
<comment type="caution">
    <text evidence="9">The sequence shown here is derived from an EMBL/GenBank/DDBJ whole genome shotgun (WGS) entry which is preliminary data.</text>
</comment>
<dbReference type="EC" id="3.1.3.25" evidence="8"/>
<evidence type="ECO:0000256" key="4">
    <source>
        <dbReference type="ARBA" id="ARBA00022723"/>
    </source>
</evidence>
<dbReference type="PRINTS" id="PR00377">
    <property type="entry name" value="IMPHPHTASES"/>
</dbReference>
<feature type="binding site" evidence="7">
    <location>
        <position position="94"/>
    </location>
    <ligand>
        <name>Mg(2+)</name>
        <dbReference type="ChEBI" id="CHEBI:18420"/>
        <label>1</label>
        <note>catalytic</note>
    </ligand>
</feature>
<dbReference type="PROSITE" id="PS00629">
    <property type="entry name" value="IMP_1"/>
    <property type="match status" value="1"/>
</dbReference>
<dbReference type="Gene3D" id="3.40.190.80">
    <property type="match status" value="1"/>
</dbReference>
<dbReference type="GO" id="GO:0007165">
    <property type="term" value="P:signal transduction"/>
    <property type="evidence" value="ECO:0007669"/>
    <property type="project" value="TreeGrafter"/>
</dbReference>
<accession>A0A495IAP1</accession>
<evidence type="ECO:0000256" key="5">
    <source>
        <dbReference type="ARBA" id="ARBA00022801"/>
    </source>
</evidence>
<dbReference type="InterPro" id="IPR033942">
    <property type="entry name" value="IMPase"/>
</dbReference>
<dbReference type="EMBL" id="RBKS01000001">
    <property type="protein sequence ID" value="RKR73074.1"/>
    <property type="molecule type" value="Genomic_DNA"/>
</dbReference>
<sequence length="283" mass="29460">MTNPTPAELRTIASEIAREAGALAARRRAEGVEIAASKSSPVDIVTHTDREVEALIRRRLEELRPGDGFLGEESSAGGPSPSATGLTWVVDPIDGTVNFVYGHPTYTVSIAVVEGDPDPLTWRALASCVYNPSTGEEFAAARGEGATLTLHHAAPGAGAGPHPLHPSSPPDLSQSLLATGFSYDQARRAEQGALVGPLVSRVRDIRRIGTASLDLCYVAAGRLDAYVERGLQPWDLAGGVLVAEEAGAVVLTPEGAQASSALSFVAAPSIAVELGEALREIGW</sequence>
<feature type="binding site" evidence="7">
    <location>
        <position position="93"/>
    </location>
    <ligand>
        <name>Mg(2+)</name>
        <dbReference type="ChEBI" id="CHEBI:18420"/>
        <label>2</label>
    </ligand>
</feature>
<dbReference type="PANTHER" id="PTHR20854:SF4">
    <property type="entry name" value="INOSITOL-1-MONOPHOSPHATASE-RELATED"/>
    <property type="match status" value="1"/>
</dbReference>
<feature type="binding site" evidence="7">
    <location>
        <position position="91"/>
    </location>
    <ligand>
        <name>Mg(2+)</name>
        <dbReference type="ChEBI" id="CHEBI:18420"/>
        <label>1</label>
        <note>catalytic</note>
    </ligand>
</feature>
<organism evidence="9 10">
    <name type="scientific">Frondihabitans australicus</name>
    <dbReference type="NCBI Taxonomy" id="386892"/>
    <lineage>
        <taxon>Bacteria</taxon>
        <taxon>Bacillati</taxon>
        <taxon>Actinomycetota</taxon>
        <taxon>Actinomycetes</taxon>
        <taxon>Micrococcales</taxon>
        <taxon>Microbacteriaceae</taxon>
        <taxon>Frondihabitans</taxon>
    </lineage>
</organism>
<dbReference type="InterPro" id="IPR020550">
    <property type="entry name" value="Inositol_monophosphatase_CS"/>
</dbReference>
<proteinExistence type="inferred from homology"/>
<dbReference type="GO" id="GO:0006020">
    <property type="term" value="P:inositol metabolic process"/>
    <property type="evidence" value="ECO:0007669"/>
    <property type="project" value="TreeGrafter"/>
</dbReference>
<dbReference type="Pfam" id="PF00459">
    <property type="entry name" value="Inositol_P"/>
    <property type="match status" value="1"/>
</dbReference>
<comment type="catalytic activity">
    <reaction evidence="1 8">
        <text>a myo-inositol phosphate + H2O = myo-inositol + phosphate</text>
        <dbReference type="Rhea" id="RHEA:24056"/>
        <dbReference type="ChEBI" id="CHEBI:15377"/>
        <dbReference type="ChEBI" id="CHEBI:17268"/>
        <dbReference type="ChEBI" id="CHEBI:43474"/>
        <dbReference type="ChEBI" id="CHEBI:84139"/>
        <dbReference type="EC" id="3.1.3.25"/>
    </reaction>
</comment>